<feature type="domain" description="Glycosyl hydrolase family 92" evidence="4">
    <location>
        <begin position="309"/>
        <end position="755"/>
    </location>
</feature>
<dbReference type="Gene3D" id="1.20.1610.10">
    <property type="entry name" value="alpha-1,2-mannosidases domains"/>
    <property type="match status" value="1"/>
</dbReference>
<dbReference type="PANTHER" id="PTHR12143">
    <property type="entry name" value="PEPTIDE N-GLYCANASE PNGASE -RELATED"/>
    <property type="match status" value="1"/>
</dbReference>
<dbReference type="InterPro" id="IPR008928">
    <property type="entry name" value="6-hairpin_glycosidase_sf"/>
</dbReference>
<keyword evidence="3" id="KW-0106">Calcium</keyword>
<comment type="cofactor">
    <cofactor evidence="1">
        <name>Ca(2+)</name>
        <dbReference type="ChEBI" id="CHEBI:29108"/>
    </cofactor>
</comment>
<feature type="domain" description="Glycosyl hydrolase family 92 N-terminal" evidence="5">
    <location>
        <begin position="26"/>
        <end position="303"/>
    </location>
</feature>
<evidence type="ECO:0000259" key="5">
    <source>
        <dbReference type="Pfam" id="PF17678"/>
    </source>
</evidence>
<organism evidence="6 7">
    <name type="scientific">Gaetbulibacter aestuarii</name>
    <dbReference type="NCBI Taxonomy" id="1502358"/>
    <lineage>
        <taxon>Bacteria</taxon>
        <taxon>Pseudomonadati</taxon>
        <taxon>Bacteroidota</taxon>
        <taxon>Flavobacteriia</taxon>
        <taxon>Flavobacteriales</taxon>
        <taxon>Flavobacteriaceae</taxon>
        <taxon>Gaetbulibacter</taxon>
    </lineage>
</organism>
<dbReference type="InterPro" id="IPR014718">
    <property type="entry name" value="GH-type_carb-bd"/>
</dbReference>
<dbReference type="InterPro" id="IPR005887">
    <property type="entry name" value="GH92_a_mannosidase_put"/>
</dbReference>
<dbReference type="InterPro" id="IPR041371">
    <property type="entry name" value="GH92_N"/>
</dbReference>
<evidence type="ECO:0000256" key="2">
    <source>
        <dbReference type="ARBA" id="ARBA00011245"/>
    </source>
</evidence>
<evidence type="ECO:0000259" key="4">
    <source>
        <dbReference type="Pfam" id="PF07971"/>
    </source>
</evidence>
<keyword evidence="6" id="KW-0378">Hydrolase</keyword>
<dbReference type="InterPro" id="IPR050883">
    <property type="entry name" value="PNGase"/>
</dbReference>
<dbReference type="GO" id="GO:0016798">
    <property type="term" value="F:hydrolase activity, acting on glycosyl bonds"/>
    <property type="evidence" value="ECO:0007669"/>
    <property type="project" value="UniProtKB-KW"/>
</dbReference>
<evidence type="ECO:0000313" key="6">
    <source>
        <dbReference type="EMBL" id="MFH6771671.1"/>
    </source>
</evidence>
<dbReference type="PROSITE" id="PS51257">
    <property type="entry name" value="PROKAR_LIPOPROTEIN"/>
    <property type="match status" value="1"/>
</dbReference>
<dbReference type="Proteomes" id="UP001610100">
    <property type="component" value="Unassembled WGS sequence"/>
</dbReference>
<dbReference type="Gene3D" id="3.30.2080.10">
    <property type="entry name" value="GH92 mannosidase domain"/>
    <property type="match status" value="1"/>
</dbReference>
<dbReference type="Gene3D" id="1.20.1050.60">
    <property type="entry name" value="alpha-1,2-mannosidase"/>
    <property type="match status" value="1"/>
</dbReference>
<reference evidence="6 7" key="1">
    <citation type="submission" date="2024-02" db="EMBL/GenBank/DDBJ databases">
        <title>A Gaetbulibacter species isolated from tidal flats and genomic insights of their niches.</title>
        <authorList>
            <person name="Ye Y."/>
        </authorList>
    </citation>
    <scope>NUCLEOTIDE SEQUENCE [LARGE SCALE GENOMIC DNA]</scope>
    <source>
        <strain evidence="6 7">KYW382</strain>
    </source>
</reference>
<proteinExistence type="predicted"/>
<evidence type="ECO:0000256" key="3">
    <source>
        <dbReference type="ARBA" id="ARBA00022837"/>
    </source>
</evidence>
<dbReference type="EC" id="3.2.1.-" evidence="6"/>
<dbReference type="Gene3D" id="2.70.98.10">
    <property type="match status" value="1"/>
</dbReference>
<dbReference type="NCBIfam" id="TIGR01180">
    <property type="entry name" value="aman2_put"/>
    <property type="match status" value="1"/>
</dbReference>
<evidence type="ECO:0000256" key="1">
    <source>
        <dbReference type="ARBA" id="ARBA00001913"/>
    </source>
</evidence>
<dbReference type="SUPFAM" id="SSF48208">
    <property type="entry name" value="Six-hairpin glycosidases"/>
    <property type="match status" value="1"/>
</dbReference>
<dbReference type="RefSeq" id="WP_344740824.1">
    <property type="nucleotide sequence ID" value="NZ_BAABAY010000002.1"/>
</dbReference>
<gene>
    <name evidence="6" type="ORF">V8G58_06960</name>
</gene>
<protein>
    <submittedName>
        <fullName evidence="6">GH92 family glycosyl hydrolase</fullName>
        <ecNumber evidence="6">3.2.1.-</ecNumber>
    </submittedName>
</protein>
<dbReference type="PANTHER" id="PTHR12143:SF39">
    <property type="entry name" value="SECRETED PROTEIN"/>
    <property type="match status" value="1"/>
</dbReference>
<dbReference type="Pfam" id="PF07971">
    <property type="entry name" value="Glyco_hydro_92"/>
    <property type="match status" value="1"/>
</dbReference>
<sequence length="756" mass="86132">MRNTYLVIILVMLLISCTNKLSKVNYIKPVIGAVTYGERSKSMQGLGKTFPGTATPFGLVQLSPDTRTGGDNGPGYSYNHTTIEGFSFTHMSGIGWYGDLGNFLVMPTTGKMHTNKGEDDKPEDGYRSRYSHDNETIEAGYYSVLLTDYNIKAELTAATRAGILRFTFPENDSSRIQIDLARRIGGTSTEQYIKLENENTISGWMKCPPEGGGWGNGEGKADYTVYFYCQFSKPFKDYGVWSANIPESWIRKREEVNGKPYQDIIAKATIHKGIKEFQGKHLGFFTNFKTQKDEQILVKSGISFVSIDGARLNLQTDIPHWDFEKVEKNNKSLWNKAISSVTVEGATEKDREIFYTALFHTMIDPRAFSDNDGKYIGADKKIHKTDNFVYRTIFSGWDVFRSQFPLQTIINPAMVNDEINSLIQMADLSGKKYYPRWEFLNSYSGCMIGNPAVSVIVDAYEKGIRNFDVVKAFQYCKNSVDTFGNNPLGYTPNSISQTLEYAYTDWCVGRFAESLNKPSIANEYYQRSLNYKNIWNKEVNWFRAKDEEGNWNEWKGKTIQGQGCVESDPYQQGWFVPHDITGLTALMGGKDSIQKQLVHFFEMAPDDFSWNDYYNHANEPVHHVPFIFNEIGLPRQTQKWTRRICEAAYGTDAYGLCGNEDVGQMSAWYVLASIGIHPINPGDNKYQITSPVFNRIELKLDKKYYHGNTFTIIANNNSKKNIYIKSIKLNGKKLDRYWITHNEIVNGGVLELEMEK</sequence>
<comment type="caution">
    <text evidence="6">The sequence shown here is derived from an EMBL/GenBank/DDBJ whole genome shotgun (WGS) entry which is preliminary data.</text>
</comment>
<keyword evidence="7" id="KW-1185">Reference proteome</keyword>
<keyword evidence="6" id="KW-0326">Glycosidase</keyword>
<dbReference type="Pfam" id="PF17678">
    <property type="entry name" value="Glyco_hydro_92N"/>
    <property type="match status" value="1"/>
</dbReference>
<comment type="subunit">
    <text evidence="2">Monomer.</text>
</comment>
<accession>A0ABW7MXW7</accession>
<dbReference type="InterPro" id="IPR012939">
    <property type="entry name" value="Glyco_hydro_92"/>
</dbReference>
<dbReference type="EMBL" id="JBAWKB010000002">
    <property type="protein sequence ID" value="MFH6771671.1"/>
    <property type="molecule type" value="Genomic_DNA"/>
</dbReference>
<evidence type="ECO:0000313" key="7">
    <source>
        <dbReference type="Proteomes" id="UP001610100"/>
    </source>
</evidence>
<name>A0ABW7MXW7_9FLAO</name>